<evidence type="ECO:0000313" key="2">
    <source>
        <dbReference type="EMBL" id="WXB09576.1"/>
    </source>
</evidence>
<gene>
    <name evidence="2" type="ORF">LVJ94_20385</name>
</gene>
<dbReference type="EMBL" id="CP089983">
    <property type="protein sequence ID" value="WXB09576.1"/>
    <property type="molecule type" value="Genomic_DNA"/>
</dbReference>
<sequence>MRYVVAFLSVGWALVSIAGCSNTLRQGERCGDWGHSACDEGLFCDDKSNWTCQPPPKYTCPPYCSSPSYDAGNTGDAGDAADSGDAADGE</sequence>
<dbReference type="RefSeq" id="WP_394839246.1">
    <property type="nucleotide sequence ID" value="NZ_CP089929.1"/>
</dbReference>
<keyword evidence="3" id="KW-1185">Reference proteome</keyword>
<feature type="signal peptide" evidence="1">
    <location>
        <begin position="1"/>
        <end position="18"/>
    </location>
</feature>
<dbReference type="Proteomes" id="UP001374803">
    <property type="component" value="Chromosome"/>
</dbReference>
<dbReference type="PROSITE" id="PS51257">
    <property type="entry name" value="PROKAR_LIPOPROTEIN"/>
    <property type="match status" value="1"/>
</dbReference>
<name>A0ABZ2LF72_9BACT</name>
<organism evidence="2 3">
    <name type="scientific">Pendulispora rubella</name>
    <dbReference type="NCBI Taxonomy" id="2741070"/>
    <lineage>
        <taxon>Bacteria</taxon>
        <taxon>Pseudomonadati</taxon>
        <taxon>Myxococcota</taxon>
        <taxon>Myxococcia</taxon>
        <taxon>Myxococcales</taxon>
        <taxon>Sorangiineae</taxon>
        <taxon>Pendulisporaceae</taxon>
        <taxon>Pendulispora</taxon>
    </lineage>
</organism>
<feature type="chain" id="PRO_5045545768" description="Lipoprotein" evidence="1">
    <location>
        <begin position="19"/>
        <end position="90"/>
    </location>
</feature>
<reference evidence="2" key="1">
    <citation type="submission" date="2021-12" db="EMBL/GenBank/DDBJ databases">
        <title>Discovery of the Pendulisporaceae a myxobacterial family with distinct sporulation behavior and unique specialized metabolism.</title>
        <authorList>
            <person name="Garcia R."/>
            <person name="Popoff A."/>
            <person name="Bader C.D."/>
            <person name="Loehr J."/>
            <person name="Walesch S."/>
            <person name="Walt C."/>
            <person name="Boldt J."/>
            <person name="Bunk B."/>
            <person name="Haeckl F.J.F.P.J."/>
            <person name="Gunesch A.P."/>
            <person name="Birkelbach J."/>
            <person name="Nuebel U."/>
            <person name="Pietschmann T."/>
            <person name="Bach T."/>
            <person name="Mueller R."/>
        </authorList>
    </citation>
    <scope>NUCLEOTIDE SEQUENCE</scope>
    <source>
        <strain evidence="2">MSr11367</strain>
    </source>
</reference>
<evidence type="ECO:0008006" key="4">
    <source>
        <dbReference type="Google" id="ProtNLM"/>
    </source>
</evidence>
<accession>A0ABZ2LF72</accession>
<evidence type="ECO:0000256" key="1">
    <source>
        <dbReference type="SAM" id="SignalP"/>
    </source>
</evidence>
<evidence type="ECO:0000313" key="3">
    <source>
        <dbReference type="Proteomes" id="UP001374803"/>
    </source>
</evidence>
<protein>
    <recommendedName>
        <fullName evidence="4">Lipoprotein</fullName>
    </recommendedName>
</protein>
<proteinExistence type="predicted"/>
<keyword evidence="1" id="KW-0732">Signal</keyword>